<evidence type="ECO:0000256" key="1">
    <source>
        <dbReference type="SAM" id="MobiDB-lite"/>
    </source>
</evidence>
<organism evidence="2 3">
    <name type="scientific">Mycena citricolor</name>
    <dbReference type="NCBI Taxonomy" id="2018698"/>
    <lineage>
        <taxon>Eukaryota</taxon>
        <taxon>Fungi</taxon>
        <taxon>Dikarya</taxon>
        <taxon>Basidiomycota</taxon>
        <taxon>Agaricomycotina</taxon>
        <taxon>Agaricomycetes</taxon>
        <taxon>Agaricomycetidae</taxon>
        <taxon>Agaricales</taxon>
        <taxon>Marasmiineae</taxon>
        <taxon>Mycenaceae</taxon>
        <taxon>Mycena</taxon>
    </lineage>
</organism>
<dbReference type="AlphaFoldDB" id="A0AAD2H0L7"/>
<feature type="region of interest" description="Disordered" evidence="1">
    <location>
        <begin position="125"/>
        <end position="154"/>
    </location>
</feature>
<proteinExistence type="predicted"/>
<gene>
    <name evidence="2" type="ORF">MYCIT1_LOCUS8710</name>
</gene>
<reference evidence="2" key="1">
    <citation type="submission" date="2023-11" db="EMBL/GenBank/DDBJ databases">
        <authorList>
            <person name="De Vega J J."/>
            <person name="De Vega J J."/>
        </authorList>
    </citation>
    <scope>NUCLEOTIDE SEQUENCE</scope>
</reference>
<comment type="caution">
    <text evidence="2">The sequence shown here is derived from an EMBL/GenBank/DDBJ whole genome shotgun (WGS) entry which is preliminary data.</text>
</comment>
<keyword evidence="3" id="KW-1185">Reference proteome</keyword>
<name>A0AAD2H0L7_9AGAR</name>
<sequence length="192" mass="21067">MCRWVAEGTATKTPDIFRRVVPFLSCAKPMSSQWVVKRQIAGRRACLASPNMEMHLTADALQFCSSTSFLVICALRHTHGCEYEAAMCLATLCYNSSSLARRRAQDTYISIYTIRGGLALPVSYEHSSTDPVAPPPDTSPRTTSGPASDRPSEPCLISRPPFAAGCMVERQTAYIRLVCAARRAAWSGCRRS</sequence>
<evidence type="ECO:0000313" key="2">
    <source>
        <dbReference type="EMBL" id="CAK5266767.1"/>
    </source>
</evidence>
<protein>
    <submittedName>
        <fullName evidence="2">Uncharacterized protein</fullName>
    </submittedName>
</protein>
<accession>A0AAD2H0L7</accession>
<evidence type="ECO:0000313" key="3">
    <source>
        <dbReference type="Proteomes" id="UP001295794"/>
    </source>
</evidence>
<dbReference type="EMBL" id="CAVNYO010000110">
    <property type="protein sequence ID" value="CAK5266767.1"/>
    <property type="molecule type" value="Genomic_DNA"/>
</dbReference>
<dbReference type="Proteomes" id="UP001295794">
    <property type="component" value="Unassembled WGS sequence"/>
</dbReference>